<evidence type="ECO:0000313" key="2">
    <source>
        <dbReference type="Proteomes" id="UP000266188"/>
    </source>
</evidence>
<organism evidence="1 2">
    <name type="scientific">Aspergillus sclerotialis</name>
    <dbReference type="NCBI Taxonomy" id="2070753"/>
    <lineage>
        <taxon>Eukaryota</taxon>
        <taxon>Fungi</taxon>
        <taxon>Dikarya</taxon>
        <taxon>Ascomycota</taxon>
        <taxon>Pezizomycotina</taxon>
        <taxon>Eurotiomycetes</taxon>
        <taxon>Eurotiomycetidae</taxon>
        <taxon>Eurotiales</taxon>
        <taxon>Aspergillaceae</taxon>
        <taxon>Aspergillus</taxon>
        <taxon>Aspergillus subgen. Polypaecilum</taxon>
    </lineage>
</organism>
<dbReference type="EMBL" id="MVGC01000934">
    <property type="protein sequence ID" value="RJE17455.1"/>
    <property type="molecule type" value="Genomic_DNA"/>
</dbReference>
<gene>
    <name evidence="1" type="ORF">PHISCL_10207</name>
</gene>
<comment type="caution">
    <text evidence="1">The sequence shown here is derived from an EMBL/GenBank/DDBJ whole genome shotgun (WGS) entry which is preliminary data.</text>
</comment>
<accession>A0A3A2ZHU3</accession>
<dbReference type="AlphaFoldDB" id="A0A3A2ZHU3"/>
<feature type="non-terminal residue" evidence="1">
    <location>
        <position position="1"/>
    </location>
</feature>
<dbReference type="Proteomes" id="UP000266188">
    <property type="component" value="Unassembled WGS sequence"/>
</dbReference>
<sequence>HKDIVPAKITKNTVSNRGRVAYLRANDHDGAYTGFQVVDDSGAAAAVGNIALFLEVQRENFGAIATAAH</sequence>
<name>A0A3A2ZHU3_9EURO</name>
<reference evidence="2" key="1">
    <citation type="submission" date="2017-02" db="EMBL/GenBank/DDBJ databases">
        <authorList>
            <person name="Tafer H."/>
            <person name="Lopandic K."/>
        </authorList>
    </citation>
    <scope>NUCLEOTIDE SEQUENCE [LARGE SCALE GENOMIC DNA]</scope>
    <source>
        <strain evidence="2">CBS 366.77</strain>
    </source>
</reference>
<keyword evidence="2" id="KW-1185">Reference proteome</keyword>
<proteinExistence type="predicted"/>
<evidence type="ECO:0000313" key="1">
    <source>
        <dbReference type="EMBL" id="RJE17455.1"/>
    </source>
</evidence>
<protein>
    <submittedName>
        <fullName evidence="1">Uncharacterized protein</fullName>
    </submittedName>
</protein>